<evidence type="ECO:0000313" key="2">
    <source>
        <dbReference type="EMBL" id="KAF7293894.1"/>
    </source>
</evidence>
<feature type="region of interest" description="Disordered" evidence="1">
    <location>
        <begin position="459"/>
        <end position="521"/>
    </location>
</feature>
<dbReference type="AlphaFoldDB" id="A0A8H6VU03"/>
<accession>A0A8H6VU03</accession>
<evidence type="ECO:0000256" key="1">
    <source>
        <dbReference type="SAM" id="MobiDB-lite"/>
    </source>
</evidence>
<organism evidence="2 3">
    <name type="scientific">Mycena chlorophos</name>
    <name type="common">Agaric fungus</name>
    <name type="synonym">Agaricus chlorophos</name>
    <dbReference type="NCBI Taxonomy" id="658473"/>
    <lineage>
        <taxon>Eukaryota</taxon>
        <taxon>Fungi</taxon>
        <taxon>Dikarya</taxon>
        <taxon>Basidiomycota</taxon>
        <taxon>Agaricomycotina</taxon>
        <taxon>Agaricomycetes</taxon>
        <taxon>Agaricomycetidae</taxon>
        <taxon>Agaricales</taxon>
        <taxon>Marasmiineae</taxon>
        <taxon>Mycenaceae</taxon>
        <taxon>Mycena</taxon>
    </lineage>
</organism>
<sequence>MFLNKAADDLWTPLGITSLFSVTLKGSATCETSDACGLGWRFNCAVVANVVSAEQQLAAISRDGTFIPSSTLSLYFDPHRVVTADYGRITIKVVATVTSDDGEAPAVVVPTGTSADFTKEMMLPYLDPLLPEGLLIAQYVLSSTATLELAITVSLPDFPTPLPRSVDRQLAGALHRALRGEAMADLKIYAYNRRVASICDVVTDLKPVFVNSSLLAGHSDKLDQLLFASNCGPVEEEASSNEYIDDSDLEDAENEEHHSPSPSLGDDFEDIQAAVPLGSRTAPTDVYRVAIVHGVAFKTLEALVFYLYTSKICFDKESVDGTPTCSPKSMYHLAHKFGLRQLEEKAFAAIKENLNPGTVVGETFSILSSRYPEVQDACIRVLLDRIKDSDLDSDSDDTKTVAEALKLRATLDATMRKVAGGELPHAGNVLCKLFAKTLGYSSCDSESADADIAPSESAYLDDEQEDVGHGADSEQPVVSEEEEEKDWGVPVKKKTNTNGKVKGSKYPKGKSKKHGKYADSD</sequence>
<evidence type="ECO:0000313" key="3">
    <source>
        <dbReference type="Proteomes" id="UP000613580"/>
    </source>
</evidence>
<proteinExistence type="predicted"/>
<gene>
    <name evidence="2" type="ORF">HMN09_01185500</name>
</gene>
<comment type="caution">
    <text evidence="2">The sequence shown here is derived from an EMBL/GenBank/DDBJ whole genome shotgun (WGS) entry which is preliminary data.</text>
</comment>
<dbReference type="Gene3D" id="3.30.710.10">
    <property type="entry name" value="Potassium Channel Kv1.1, Chain A"/>
    <property type="match status" value="1"/>
</dbReference>
<feature type="compositionally biased region" description="Basic residues" evidence="1">
    <location>
        <begin position="502"/>
        <end position="515"/>
    </location>
</feature>
<name>A0A8H6VU03_MYCCL</name>
<dbReference type="Proteomes" id="UP000613580">
    <property type="component" value="Unassembled WGS sequence"/>
</dbReference>
<keyword evidence="3" id="KW-1185">Reference proteome</keyword>
<protein>
    <submittedName>
        <fullName evidence="2">F-box domain-containing protein</fullName>
    </submittedName>
</protein>
<dbReference type="OrthoDB" id="6359816at2759"/>
<dbReference type="EMBL" id="JACAZE010000020">
    <property type="protein sequence ID" value="KAF7293894.1"/>
    <property type="molecule type" value="Genomic_DNA"/>
</dbReference>
<reference evidence="2" key="1">
    <citation type="submission" date="2020-05" db="EMBL/GenBank/DDBJ databases">
        <title>Mycena genomes resolve the evolution of fungal bioluminescence.</title>
        <authorList>
            <person name="Tsai I.J."/>
        </authorList>
    </citation>
    <scope>NUCLEOTIDE SEQUENCE</scope>
    <source>
        <strain evidence="2">110903Hualien_Pintung</strain>
    </source>
</reference>
<dbReference type="InterPro" id="IPR011333">
    <property type="entry name" value="SKP1/BTB/POZ_sf"/>
</dbReference>